<dbReference type="GO" id="GO:0010181">
    <property type="term" value="F:FMN binding"/>
    <property type="evidence" value="ECO:0007669"/>
    <property type="project" value="TreeGrafter"/>
</dbReference>
<dbReference type="InterPro" id="IPR005025">
    <property type="entry name" value="FMN_Rdtase-like_dom"/>
</dbReference>
<dbReference type="SUPFAM" id="SSF52218">
    <property type="entry name" value="Flavoproteins"/>
    <property type="match status" value="1"/>
</dbReference>
<dbReference type="InterPro" id="IPR029039">
    <property type="entry name" value="Flavoprotein-like_sf"/>
</dbReference>
<evidence type="ECO:0000313" key="2">
    <source>
        <dbReference type="EMBL" id="TXS26556.1"/>
    </source>
</evidence>
<sequence length="186" mass="19116">MSVRILALVGSLRAGSHNRQLAEAAVKHAPEGVEVELYEGLVDVPFYNEDIDVEGGVPAAAARLREAAGSSDAFLLFSPEYNGTMPAVLKNAIDWLSRPYGAGAMTAKPVAVVGTAFGQFGGVWAQDEARKAAGLAGGAVLADAKLSIPGSVTRFAELHPADDAEVVTSLTEVLRQVAEGTAAAAA</sequence>
<accession>A0A652KSL2</accession>
<dbReference type="Gene3D" id="3.40.50.360">
    <property type="match status" value="1"/>
</dbReference>
<evidence type="ECO:0000259" key="1">
    <source>
        <dbReference type="Pfam" id="PF03358"/>
    </source>
</evidence>
<gene>
    <name evidence="2" type="ORF">EAO74_10450</name>
</gene>
<organism evidence="2">
    <name type="scientific">Streptomyces sp. gb1(2016)</name>
    <dbReference type="NCBI Taxonomy" id="1828321"/>
    <lineage>
        <taxon>Bacteria</taxon>
        <taxon>Bacillati</taxon>
        <taxon>Actinomycetota</taxon>
        <taxon>Actinomycetes</taxon>
        <taxon>Kitasatosporales</taxon>
        <taxon>Streptomycetaceae</taxon>
        <taxon>Streptomyces</taxon>
    </lineage>
</organism>
<reference evidence="2" key="1">
    <citation type="submission" date="2018-10" db="EMBL/GenBank/DDBJ databases">
        <authorList>
            <person name="Hariharan J."/>
            <person name="Choudoir M.J."/>
            <person name="Diebold P."/>
            <person name="Panke-Buisse K."/>
            <person name="Campbell A.N."/>
            <person name="Buckley D.H."/>
        </authorList>
    </citation>
    <scope>NUCLEOTIDE SEQUENCE</scope>
    <source>
        <strain evidence="2">Gb1</strain>
    </source>
</reference>
<dbReference type="InterPro" id="IPR050712">
    <property type="entry name" value="NAD(P)H-dep_reductase"/>
</dbReference>
<dbReference type="GO" id="GO:0016491">
    <property type="term" value="F:oxidoreductase activity"/>
    <property type="evidence" value="ECO:0007669"/>
    <property type="project" value="InterPro"/>
</dbReference>
<protein>
    <submittedName>
        <fullName evidence="2">NAD(P)H-dependent oxidoreductase</fullName>
    </submittedName>
</protein>
<dbReference type="AlphaFoldDB" id="A0A652KSL2"/>
<proteinExistence type="predicted"/>
<dbReference type="EMBL" id="RDBM01000035">
    <property type="protein sequence ID" value="TXS26556.1"/>
    <property type="molecule type" value="Genomic_DNA"/>
</dbReference>
<dbReference type="Pfam" id="PF03358">
    <property type="entry name" value="FMN_red"/>
    <property type="match status" value="1"/>
</dbReference>
<dbReference type="GO" id="GO:0005829">
    <property type="term" value="C:cytosol"/>
    <property type="evidence" value="ECO:0007669"/>
    <property type="project" value="TreeGrafter"/>
</dbReference>
<name>A0A652KSL2_9ACTN</name>
<comment type="caution">
    <text evidence="2">The sequence shown here is derived from an EMBL/GenBank/DDBJ whole genome shotgun (WGS) entry which is preliminary data.</text>
</comment>
<dbReference type="PANTHER" id="PTHR30543:SF21">
    <property type="entry name" value="NAD(P)H-DEPENDENT FMN REDUCTASE LOT6"/>
    <property type="match status" value="1"/>
</dbReference>
<dbReference type="RefSeq" id="WP_124277682.1">
    <property type="nucleotide sequence ID" value="NZ_RDBM01000035.1"/>
</dbReference>
<dbReference type="PANTHER" id="PTHR30543">
    <property type="entry name" value="CHROMATE REDUCTASE"/>
    <property type="match status" value="1"/>
</dbReference>
<feature type="domain" description="NADPH-dependent FMN reductase-like" evidence="1">
    <location>
        <begin position="4"/>
        <end position="149"/>
    </location>
</feature>